<dbReference type="GO" id="GO:0005085">
    <property type="term" value="F:guanyl-nucleotide exchange factor activity"/>
    <property type="evidence" value="ECO:0007669"/>
    <property type="project" value="InterPro"/>
</dbReference>
<evidence type="ECO:0000259" key="1">
    <source>
        <dbReference type="PROSITE" id="PS50003"/>
    </source>
</evidence>
<feature type="domain" description="DH" evidence="2">
    <location>
        <begin position="26"/>
        <end position="160"/>
    </location>
</feature>
<dbReference type="PROSITE" id="PS50010">
    <property type="entry name" value="DH_2"/>
    <property type="match status" value="1"/>
</dbReference>
<organism evidence="3 4">
    <name type="scientific">Varanus komodoensis</name>
    <name type="common">Komodo dragon</name>
    <dbReference type="NCBI Taxonomy" id="61221"/>
    <lineage>
        <taxon>Eukaryota</taxon>
        <taxon>Metazoa</taxon>
        <taxon>Chordata</taxon>
        <taxon>Craniata</taxon>
        <taxon>Vertebrata</taxon>
        <taxon>Euteleostomi</taxon>
        <taxon>Lepidosauria</taxon>
        <taxon>Squamata</taxon>
        <taxon>Bifurcata</taxon>
        <taxon>Unidentata</taxon>
        <taxon>Episquamata</taxon>
        <taxon>Toxicofera</taxon>
        <taxon>Anguimorpha</taxon>
        <taxon>Paleoanguimorpha</taxon>
        <taxon>Varanoidea</taxon>
        <taxon>Varanidae</taxon>
        <taxon>Varanus</taxon>
    </lineage>
</organism>
<dbReference type="InterPro" id="IPR035899">
    <property type="entry name" value="DBL_dom_sf"/>
</dbReference>
<evidence type="ECO:0000313" key="4">
    <source>
        <dbReference type="Proteomes" id="UP000694545"/>
    </source>
</evidence>
<dbReference type="PROSITE" id="PS50003">
    <property type="entry name" value="PH_DOMAIN"/>
    <property type="match status" value="1"/>
</dbReference>
<dbReference type="AlphaFoldDB" id="A0A8D2JHB6"/>
<dbReference type="SUPFAM" id="SSF48065">
    <property type="entry name" value="DBL homology domain (DH-domain)"/>
    <property type="match status" value="1"/>
</dbReference>
<dbReference type="InterPro" id="IPR011993">
    <property type="entry name" value="PH-like_dom_sf"/>
</dbReference>
<keyword evidence="4" id="KW-1185">Reference proteome</keyword>
<evidence type="ECO:0000313" key="3">
    <source>
        <dbReference type="Ensembl" id="ENSVKKP00000012820.1"/>
    </source>
</evidence>
<reference evidence="3" key="2">
    <citation type="submission" date="2025-09" db="UniProtKB">
        <authorList>
            <consortium name="Ensembl"/>
        </authorList>
    </citation>
    <scope>IDENTIFICATION</scope>
</reference>
<accession>A0A8D2JHB6</accession>
<dbReference type="InterPro" id="IPR042987">
    <property type="entry name" value="ARHGEF39"/>
</dbReference>
<dbReference type="Ensembl" id="ENSVKKT00000013128.1">
    <property type="protein sequence ID" value="ENSVKKP00000012820.1"/>
    <property type="gene ID" value="ENSVKKG00000008854.1"/>
</dbReference>
<dbReference type="Pfam" id="PF00621">
    <property type="entry name" value="RhoGEF"/>
    <property type="match status" value="1"/>
</dbReference>
<dbReference type="SMART" id="SM00325">
    <property type="entry name" value="RhoGEF"/>
    <property type="match status" value="1"/>
</dbReference>
<name>A0A8D2JHB6_VARKO</name>
<dbReference type="Gene3D" id="1.20.900.10">
    <property type="entry name" value="Dbl homology (DH) domain"/>
    <property type="match status" value="1"/>
</dbReference>
<dbReference type="InterPro" id="IPR001849">
    <property type="entry name" value="PH_domain"/>
</dbReference>
<dbReference type="Gene3D" id="2.30.29.30">
    <property type="entry name" value="Pleckstrin-homology domain (PH domain)/Phosphotyrosine-binding domain (PTB)"/>
    <property type="match status" value="1"/>
</dbReference>
<protein>
    <submittedName>
        <fullName evidence="3">Rho guanine nucleotide exchange factor 39</fullName>
    </submittedName>
</protein>
<dbReference type="GO" id="GO:0005886">
    <property type="term" value="C:plasma membrane"/>
    <property type="evidence" value="ECO:0007669"/>
    <property type="project" value="TreeGrafter"/>
</dbReference>
<dbReference type="PANTHER" id="PTHR47056">
    <property type="entry name" value="RHO GUANINE NUCLEOTIDE EXCHANGE FACTOR 39"/>
    <property type="match status" value="1"/>
</dbReference>
<dbReference type="InterPro" id="IPR000219">
    <property type="entry name" value="DH_dom"/>
</dbReference>
<reference evidence="3" key="1">
    <citation type="submission" date="2025-08" db="UniProtKB">
        <authorList>
            <consortium name="Ensembl"/>
        </authorList>
    </citation>
    <scope>IDENTIFICATION</scope>
</reference>
<dbReference type="GO" id="GO:0030335">
    <property type="term" value="P:positive regulation of cell migration"/>
    <property type="evidence" value="ECO:0007669"/>
    <property type="project" value="TreeGrafter"/>
</dbReference>
<proteinExistence type="predicted"/>
<evidence type="ECO:0000259" key="2">
    <source>
        <dbReference type="PROSITE" id="PS50010"/>
    </source>
</evidence>
<dbReference type="Proteomes" id="UP000694545">
    <property type="component" value="Unplaced"/>
</dbReference>
<dbReference type="OMA" id="LLMCTDQ"/>
<feature type="domain" description="PH" evidence="1">
    <location>
        <begin position="223"/>
        <end position="327"/>
    </location>
</feature>
<dbReference type="SUPFAM" id="SSF50729">
    <property type="entry name" value="PH domain-like"/>
    <property type="match status" value="1"/>
</dbReference>
<sequence>MTSAWALLPGSGCDVVEEQRARWERKRCRAAGQLVETEQRYLEHLALVVTYFVAILRAKGTLKPAVQEAIFGSMESIHLASQNLLLHLQGGHLVLGLESFCHQLELYVCYAENLEQARSTLEKQLRKNKSFSHFKKLQESRPEFKGYRLEDLLLLPLQRLHQSLDLALKMVSGIHGQILSLFSCGHQVLALAVRASTARFLDGQSAPGDCPHPASFLLLPGRWYLQEGWLMVVPCKGGEVQRRMFFLFSDVLLVTKPCHPLHPWNSHKFACEAIYPLSQCTVGKVFGHTRSQGGLLSLSFSHAKLLLMSHDQEDFNTWTQNLEAAVR</sequence>
<dbReference type="PANTHER" id="PTHR47056:SF1">
    <property type="entry name" value="RHO GUANINE NUCLEOTIDE EXCHANGE FACTOR 39"/>
    <property type="match status" value="1"/>
</dbReference>